<evidence type="ECO:0000256" key="3">
    <source>
        <dbReference type="ARBA" id="ARBA00022679"/>
    </source>
</evidence>
<gene>
    <name evidence="10" type="primary">bkdB</name>
    <name evidence="10" type="ORF">YM304_17920</name>
</gene>
<feature type="domain" description="Peripheral subunit-binding (PSBD)" evidence="9">
    <location>
        <begin position="133"/>
        <end position="170"/>
    </location>
</feature>
<evidence type="ECO:0000256" key="7">
    <source>
        <dbReference type="SAM" id="MobiDB-lite"/>
    </source>
</evidence>
<dbReference type="SUPFAM" id="SSF52777">
    <property type="entry name" value="CoA-dependent acyltransferases"/>
    <property type="match status" value="1"/>
</dbReference>
<dbReference type="InterPro" id="IPR036625">
    <property type="entry name" value="E3-bd_dom_sf"/>
</dbReference>
<dbReference type="PROSITE" id="PS51826">
    <property type="entry name" value="PSBD"/>
    <property type="match status" value="1"/>
</dbReference>
<reference evidence="10 11" key="1">
    <citation type="journal article" date="2013" name="Int. J. Syst. Evol. Microbiol.">
        <title>Ilumatobacter nonamiense sp. nov. and Ilumatobacter coccineum sp. nov., isolated from seashore sand.</title>
        <authorList>
            <person name="Matsumoto A."/>
            <person name="Kasai H."/>
            <person name="Matsuo Y."/>
            <person name="Shizuri Y."/>
            <person name="Ichikawa N."/>
            <person name="Fujita N."/>
            <person name="Omura S."/>
            <person name="Takahashi Y."/>
        </authorList>
    </citation>
    <scope>NUCLEOTIDE SEQUENCE [LARGE SCALE GENOMIC DNA]</scope>
    <source>
        <strain evidence="11">NBRC 103263 / KCTC 29153 / YM16-304</strain>
    </source>
</reference>
<accession>A0A6C7EDP9</accession>
<dbReference type="InterPro" id="IPR004167">
    <property type="entry name" value="PSBD"/>
</dbReference>
<comment type="similarity">
    <text evidence="2 6">Belongs to the 2-oxoacid dehydrogenase family.</text>
</comment>
<dbReference type="EC" id="2.3.1.-" evidence="6"/>
<evidence type="ECO:0000259" key="9">
    <source>
        <dbReference type="PROSITE" id="PS51826"/>
    </source>
</evidence>
<dbReference type="GO" id="GO:0016407">
    <property type="term" value="F:acetyltransferase activity"/>
    <property type="evidence" value="ECO:0007669"/>
    <property type="project" value="TreeGrafter"/>
</dbReference>
<dbReference type="InterPro" id="IPR011053">
    <property type="entry name" value="Single_hybrid_motif"/>
</dbReference>
<dbReference type="AlphaFoldDB" id="A0A6C7EDP9"/>
<dbReference type="OrthoDB" id="9805770at2"/>
<dbReference type="GO" id="GO:0005737">
    <property type="term" value="C:cytoplasm"/>
    <property type="evidence" value="ECO:0007669"/>
    <property type="project" value="TreeGrafter"/>
</dbReference>
<dbReference type="InterPro" id="IPR050743">
    <property type="entry name" value="2-oxoacid_DH_E2_comp"/>
</dbReference>
<dbReference type="Proteomes" id="UP000011863">
    <property type="component" value="Chromosome"/>
</dbReference>
<evidence type="ECO:0000256" key="4">
    <source>
        <dbReference type="ARBA" id="ARBA00022823"/>
    </source>
</evidence>
<evidence type="ECO:0000313" key="11">
    <source>
        <dbReference type="Proteomes" id="UP000011863"/>
    </source>
</evidence>
<dbReference type="EMBL" id="AP012057">
    <property type="protein sequence ID" value="BAN02106.1"/>
    <property type="molecule type" value="Genomic_DNA"/>
</dbReference>
<dbReference type="Gene3D" id="4.10.320.10">
    <property type="entry name" value="E3-binding domain"/>
    <property type="match status" value="1"/>
</dbReference>
<dbReference type="SUPFAM" id="SSF47005">
    <property type="entry name" value="Peripheral subunit-binding domain of 2-oxo acid dehydrogenase complex"/>
    <property type="match status" value="1"/>
</dbReference>
<comment type="cofactor">
    <cofactor evidence="1 6">
        <name>(R)-lipoate</name>
        <dbReference type="ChEBI" id="CHEBI:83088"/>
    </cofactor>
</comment>
<dbReference type="Pfam" id="PF00364">
    <property type="entry name" value="Biotin_lipoyl"/>
    <property type="match status" value="1"/>
</dbReference>
<keyword evidence="11" id="KW-1185">Reference proteome</keyword>
<feature type="domain" description="Lipoyl-binding" evidence="8">
    <location>
        <begin position="3"/>
        <end position="78"/>
    </location>
</feature>
<evidence type="ECO:0000256" key="2">
    <source>
        <dbReference type="ARBA" id="ARBA00007317"/>
    </source>
</evidence>
<evidence type="ECO:0000259" key="8">
    <source>
        <dbReference type="PROSITE" id="PS50968"/>
    </source>
</evidence>
<protein>
    <recommendedName>
        <fullName evidence="6">Dihydrolipoamide acetyltransferase component of pyruvate dehydrogenase complex</fullName>
        <ecNumber evidence="6">2.3.1.-</ecNumber>
    </recommendedName>
</protein>
<evidence type="ECO:0000313" key="10">
    <source>
        <dbReference type="EMBL" id="BAN02106.1"/>
    </source>
</evidence>
<dbReference type="KEGG" id="aym:YM304_17920"/>
<keyword evidence="4 6" id="KW-0450">Lipoyl</keyword>
<keyword evidence="5 6" id="KW-0012">Acyltransferase</keyword>
<dbReference type="Pfam" id="PF00198">
    <property type="entry name" value="2-oxoacid_dh"/>
    <property type="match status" value="1"/>
</dbReference>
<dbReference type="SUPFAM" id="SSF51230">
    <property type="entry name" value="Single hybrid motif"/>
    <property type="match status" value="1"/>
</dbReference>
<dbReference type="CDD" id="cd06849">
    <property type="entry name" value="lipoyl_domain"/>
    <property type="match status" value="1"/>
</dbReference>
<dbReference type="InterPro" id="IPR001078">
    <property type="entry name" value="2-oxoacid_DH_actylTfrase"/>
</dbReference>
<dbReference type="InterPro" id="IPR000089">
    <property type="entry name" value="Biotin_lipoyl"/>
</dbReference>
<dbReference type="Gene3D" id="2.40.50.100">
    <property type="match status" value="1"/>
</dbReference>
<name>A0A6C7EDP9_ILUCY</name>
<evidence type="ECO:0000256" key="5">
    <source>
        <dbReference type="ARBA" id="ARBA00023315"/>
    </source>
</evidence>
<dbReference type="InterPro" id="IPR023213">
    <property type="entry name" value="CAT-like_dom_sf"/>
</dbReference>
<keyword evidence="3 6" id="KW-0808">Transferase</keyword>
<proteinExistence type="inferred from homology"/>
<dbReference type="GO" id="GO:0031405">
    <property type="term" value="F:lipoic acid binding"/>
    <property type="evidence" value="ECO:0007669"/>
    <property type="project" value="TreeGrafter"/>
</dbReference>
<dbReference type="RefSeq" id="WP_015441353.1">
    <property type="nucleotide sequence ID" value="NC_020520.1"/>
</dbReference>
<evidence type="ECO:0000256" key="1">
    <source>
        <dbReference type="ARBA" id="ARBA00001938"/>
    </source>
</evidence>
<dbReference type="Pfam" id="PF02817">
    <property type="entry name" value="E3_binding"/>
    <property type="match status" value="1"/>
</dbReference>
<dbReference type="PANTHER" id="PTHR43178">
    <property type="entry name" value="DIHYDROLIPOAMIDE ACETYLTRANSFERASE COMPONENT OF PYRUVATE DEHYDROGENASE COMPLEX"/>
    <property type="match status" value="1"/>
</dbReference>
<dbReference type="PANTHER" id="PTHR43178:SF5">
    <property type="entry name" value="LIPOAMIDE ACYLTRANSFERASE COMPONENT OF BRANCHED-CHAIN ALPHA-KETO ACID DEHYDROGENASE COMPLEX, MITOCHONDRIAL"/>
    <property type="match status" value="1"/>
</dbReference>
<organism evidence="10 11">
    <name type="scientific">Ilumatobacter coccineus (strain NBRC 103263 / KCTC 29153 / YM16-304)</name>
    <dbReference type="NCBI Taxonomy" id="1313172"/>
    <lineage>
        <taxon>Bacteria</taxon>
        <taxon>Bacillati</taxon>
        <taxon>Actinomycetota</taxon>
        <taxon>Acidimicrobiia</taxon>
        <taxon>Acidimicrobiales</taxon>
        <taxon>Ilumatobacteraceae</taxon>
        <taxon>Ilumatobacter</taxon>
    </lineage>
</organism>
<feature type="region of interest" description="Disordered" evidence="7">
    <location>
        <begin position="177"/>
        <end position="197"/>
    </location>
</feature>
<dbReference type="PROSITE" id="PS50968">
    <property type="entry name" value="BIOTINYL_LIPOYL"/>
    <property type="match status" value="1"/>
</dbReference>
<dbReference type="FunFam" id="3.30.559.10:FF:000007">
    <property type="entry name" value="Dihydrolipoamide acetyltransferase component of pyruvate dehydrogenase complex"/>
    <property type="match status" value="1"/>
</dbReference>
<feature type="region of interest" description="Disordered" evidence="7">
    <location>
        <begin position="78"/>
        <end position="137"/>
    </location>
</feature>
<dbReference type="Gene3D" id="3.30.559.10">
    <property type="entry name" value="Chloramphenicol acetyltransferase-like domain"/>
    <property type="match status" value="1"/>
</dbReference>
<evidence type="ECO:0000256" key="6">
    <source>
        <dbReference type="RuleBase" id="RU003423"/>
    </source>
</evidence>
<sequence>MSRFEMRLPDVGEGVAEAEIVEWFVAVGDRVTPDTVVAEVLTDKATVEVSAPVDGVVAELHGEPGDVLAVGGDLIAIDTDTPGNAEAGSEPGHASSAGGDTPGPMPNDTASDTASGTAVEAPVPARPPGERAAAAPAVRARATSLGIDLSSIAGTGPDGRVVHGDLDQELLRRIDASTGGQPAARPAPATSDGVSTPVRGLRRRIAERLSAAWNDIPHITYVDDVDVTEVERLRRELNDRPTNDGVHLTLLPFLARALVLAVADQPRLNAHYDHASETLTTFAAVHIGIATQTDDGLLVPVVRHGESLGLRNMASEIGRVTAAAREGSARREELGGSTITVTSLGALGGLVTTPIINPPEVAIIGVNKIETRPVWRDGTVQPRQVMNLSSSFDHRMVDGWDAATFVQRIKALLETPALLFVDER</sequence>